<comment type="similarity">
    <text evidence="1">Belongs to the costars family.</text>
</comment>
<evidence type="ECO:0000256" key="1">
    <source>
        <dbReference type="ARBA" id="ARBA00006126"/>
    </source>
</evidence>
<dbReference type="InterPro" id="IPR044302">
    <property type="entry name" value="Costars"/>
</dbReference>
<evidence type="ECO:0000256" key="2">
    <source>
        <dbReference type="ARBA" id="ARBA00024115"/>
    </source>
</evidence>
<accession>A0AA88LWN8</accession>
<name>A0AA88LWN8_TACVA</name>
<dbReference type="Pfam" id="PF14705">
    <property type="entry name" value="Costars"/>
    <property type="match status" value="1"/>
</dbReference>
<evidence type="ECO:0000313" key="5">
    <source>
        <dbReference type="EMBL" id="KAK2825605.1"/>
    </source>
</evidence>
<dbReference type="InterPro" id="IPR038095">
    <property type="entry name" value="Costars_sf"/>
</dbReference>
<comment type="caution">
    <text evidence="5">The sequence shown here is derived from an EMBL/GenBank/DDBJ whole genome shotgun (WGS) entry which is preliminary data.</text>
</comment>
<dbReference type="PANTHER" id="PTHR46334:SF1">
    <property type="entry name" value="COSTARS FAMILY PROTEIN ABRACL"/>
    <property type="match status" value="1"/>
</dbReference>
<dbReference type="AlphaFoldDB" id="A0AA88LWN8"/>
<gene>
    <name evidence="5" type="ORF">Q7C36_019532</name>
</gene>
<evidence type="ECO:0000256" key="3">
    <source>
        <dbReference type="ARBA" id="ARBA00031406"/>
    </source>
</evidence>
<keyword evidence="6" id="KW-1185">Reference proteome</keyword>
<dbReference type="SMART" id="SM01283">
    <property type="entry name" value="Costars"/>
    <property type="match status" value="1"/>
</dbReference>
<dbReference type="EMBL" id="JAVHJS010000020">
    <property type="protein sequence ID" value="KAK2825605.1"/>
    <property type="molecule type" value="Genomic_DNA"/>
</dbReference>
<protein>
    <recommendedName>
        <fullName evidence="2">Costars family protein ABRACL</fullName>
    </recommendedName>
    <alternativeName>
        <fullName evidence="3">ABRA C-terminal-like protein</fullName>
    </alternativeName>
</protein>
<proteinExistence type="inferred from homology"/>
<dbReference type="Gene3D" id="1.10.10.1540">
    <property type="entry name" value="Costar domain"/>
    <property type="match status" value="1"/>
</dbReference>
<evidence type="ECO:0000313" key="6">
    <source>
        <dbReference type="Proteomes" id="UP001187315"/>
    </source>
</evidence>
<reference evidence="5" key="1">
    <citation type="submission" date="2023-08" db="EMBL/GenBank/DDBJ databases">
        <title>Pelteobagrus vachellii genome.</title>
        <authorList>
            <person name="Liu H."/>
        </authorList>
    </citation>
    <scope>NUCLEOTIDE SEQUENCE</scope>
    <source>
        <strain evidence="5">PRFRI_2022a</strain>
        <tissue evidence="5">Muscle</tissue>
    </source>
</reference>
<dbReference type="GO" id="GO:0032970">
    <property type="term" value="P:regulation of actin filament-based process"/>
    <property type="evidence" value="ECO:0007669"/>
    <property type="project" value="TreeGrafter"/>
</dbReference>
<dbReference type="InterPro" id="IPR027817">
    <property type="entry name" value="Costars_dom"/>
</dbReference>
<organism evidence="5 6">
    <name type="scientific">Tachysurus vachellii</name>
    <name type="common">Darkbarbel catfish</name>
    <name type="synonym">Pelteobagrus vachellii</name>
    <dbReference type="NCBI Taxonomy" id="175792"/>
    <lineage>
        <taxon>Eukaryota</taxon>
        <taxon>Metazoa</taxon>
        <taxon>Chordata</taxon>
        <taxon>Craniata</taxon>
        <taxon>Vertebrata</taxon>
        <taxon>Euteleostomi</taxon>
        <taxon>Actinopterygii</taxon>
        <taxon>Neopterygii</taxon>
        <taxon>Teleostei</taxon>
        <taxon>Ostariophysi</taxon>
        <taxon>Siluriformes</taxon>
        <taxon>Bagridae</taxon>
        <taxon>Tachysurus</taxon>
    </lineage>
</organism>
<feature type="domain" description="Costars" evidence="4">
    <location>
        <begin position="12"/>
        <end position="88"/>
    </location>
</feature>
<sequence length="90" mass="10384">MYNNKSVFHFTLFIDHDVTLLVNENRGLGSRNADCKISVKFCVLFDDDTRVNLFETLVGTLKAAKLKIMMTSLHFSSYCKESVIMSMLYY</sequence>
<dbReference type="PANTHER" id="PTHR46334">
    <property type="entry name" value="COSTARS FAMILY PROTEIN ABRACL"/>
    <property type="match status" value="1"/>
</dbReference>
<dbReference type="Proteomes" id="UP001187315">
    <property type="component" value="Unassembled WGS sequence"/>
</dbReference>
<evidence type="ECO:0000259" key="4">
    <source>
        <dbReference type="SMART" id="SM01283"/>
    </source>
</evidence>